<evidence type="ECO:0000313" key="8">
    <source>
        <dbReference type="EMBL" id="MCP1728464.1"/>
    </source>
</evidence>
<dbReference type="InterPro" id="IPR006156">
    <property type="entry name" value="Dihydroneopterin_aldolase"/>
</dbReference>
<evidence type="ECO:0000256" key="4">
    <source>
        <dbReference type="ARBA" id="ARBA00022909"/>
    </source>
</evidence>
<dbReference type="EC" id="4.1.2.25" evidence="6"/>
<keyword evidence="4 6" id="KW-0289">Folate biosynthesis</keyword>
<evidence type="ECO:0000259" key="7">
    <source>
        <dbReference type="SMART" id="SM00905"/>
    </source>
</evidence>
<evidence type="ECO:0000256" key="3">
    <source>
        <dbReference type="ARBA" id="ARBA00005708"/>
    </source>
</evidence>
<dbReference type="InterPro" id="IPR043133">
    <property type="entry name" value="GTP-CH-I_C/QueF"/>
</dbReference>
<organism evidence="8 9">
    <name type="scientific">Natronospira proteinivora</name>
    <dbReference type="NCBI Taxonomy" id="1807133"/>
    <lineage>
        <taxon>Bacteria</taxon>
        <taxon>Pseudomonadati</taxon>
        <taxon>Pseudomonadota</taxon>
        <taxon>Gammaproteobacteria</taxon>
        <taxon>Natronospirales</taxon>
        <taxon>Natronospiraceae</taxon>
        <taxon>Natronospira</taxon>
    </lineage>
</organism>
<keyword evidence="9" id="KW-1185">Reference proteome</keyword>
<gene>
    <name evidence="8" type="ORF">J2T60_002464</name>
</gene>
<dbReference type="InterPro" id="IPR006157">
    <property type="entry name" value="FolB_dom"/>
</dbReference>
<dbReference type="Gene3D" id="3.30.1130.10">
    <property type="match status" value="1"/>
</dbReference>
<dbReference type="Pfam" id="PF02152">
    <property type="entry name" value="FolB"/>
    <property type="match status" value="1"/>
</dbReference>
<dbReference type="PANTHER" id="PTHR42844:SF1">
    <property type="entry name" value="DIHYDRONEOPTERIN ALDOLASE 1-RELATED"/>
    <property type="match status" value="1"/>
</dbReference>
<dbReference type="NCBIfam" id="TIGR00525">
    <property type="entry name" value="folB"/>
    <property type="match status" value="1"/>
</dbReference>
<comment type="caution">
    <text evidence="8">The sequence shown here is derived from an EMBL/GenBank/DDBJ whole genome shotgun (WGS) entry which is preliminary data.</text>
</comment>
<comment type="catalytic activity">
    <reaction evidence="1 6">
        <text>7,8-dihydroneopterin = 6-hydroxymethyl-7,8-dihydropterin + glycolaldehyde</text>
        <dbReference type="Rhea" id="RHEA:10540"/>
        <dbReference type="ChEBI" id="CHEBI:17001"/>
        <dbReference type="ChEBI" id="CHEBI:17071"/>
        <dbReference type="ChEBI" id="CHEBI:44841"/>
        <dbReference type="EC" id="4.1.2.25"/>
    </reaction>
</comment>
<keyword evidence="5 6" id="KW-0456">Lyase</keyword>
<dbReference type="GO" id="GO:0004150">
    <property type="term" value="F:dihydroneopterin aldolase activity"/>
    <property type="evidence" value="ECO:0007669"/>
    <property type="project" value="UniProtKB-EC"/>
</dbReference>
<dbReference type="SUPFAM" id="SSF55620">
    <property type="entry name" value="Tetrahydrobiopterin biosynthesis enzymes-like"/>
    <property type="match status" value="1"/>
</dbReference>
<dbReference type="PANTHER" id="PTHR42844">
    <property type="entry name" value="DIHYDRONEOPTERIN ALDOLASE 1-RELATED"/>
    <property type="match status" value="1"/>
</dbReference>
<evidence type="ECO:0000256" key="1">
    <source>
        <dbReference type="ARBA" id="ARBA00001353"/>
    </source>
</evidence>
<evidence type="ECO:0000256" key="5">
    <source>
        <dbReference type="ARBA" id="ARBA00023239"/>
    </source>
</evidence>
<dbReference type="SMART" id="SM00905">
    <property type="entry name" value="FolB"/>
    <property type="match status" value="1"/>
</dbReference>
<name>A0ABT1GAX0_9GAMM</name>
<dbReference type="NCBIfam" id="TIGR00526">
    <property type="entry name" value="folB_dom"/>
    <property type="match status" value="1"/>
</dbReference>
<comment type="pathway">
    <text evidence="2 6">Cofactor biosynthesis; tetrahydrofolate biosynthesis; 2-amino-4-hydroxy-6-hydroxymethyl-7,8-dihydropteridine diphosphate from 7,8-dihydroneopterin triphosphate: step 3/4.</text>
</comment>
<evidence type="ECO:0000256" key="2">
    <source>
        <dbReference type="ARBA" id="ARBA00005013"/>
    </source>
</evidence>
<evidence type="ECO:0000313" key="9">
    <source>
        <dbReference type="Proteomes" id="UP001523550"/>
    </source>
</evidence>
<accession>A0ABT1GAX0</accession>
<dbReference type="Proteomes" id="UP001523550">
    <property type="component" value="Unassembled WGS sequence"/>
</dbReference>
<comment type="similarity">
    <text evidence="3 6">Belongs to the DHNA family.</text>
</comment>
<reference evidence="8 9" key="1">
    <citation type="submission" date="2022-03" db="EMBL/GenBank/DDBJ databases">
        <title>Genomic Encyclopedia of Type Strains, Phase III (KMG-III): the genomes of soil and plant-associated and newly described type strains.</title>
        <authorList>
            <person name="Whitman W."/>
        </authorList>
    </citation>
    <scope>NUCLEOTIDE SEQUENCE [LARGE SCALE GENOMIC DNA]</scope>
    <source>
        <strain evidence="8 9">BSker1</strain>
    </source>
</reference>
<dbReference type="EMBL" id="JALJYF010000002">
    <property type="protein sequence ID" value="MCP1728464.1"/>
    <property type="molecule type" value="Genomic_DNA"/>
</dbReference>
<comment type="function">
    <text evidence="6">Catalyzes the conversion of 7,8-dihydroneopterin to 6-hydroxymethyl-7,8-dihydropterin.</text>
</comment>
<dbReference type="RefSeq" id="WP_253450672.1">
    <property type="nucleotide sequence ID" value="NZ_JALJYF010000002.1"/>
</dbReference>
<evidence type="ECO:0000256" key="6">
    <source>
        <dbReference type="RuleBase" id="RU362079"/>
    </source>
</evidence>
<sequence>MDTVYIRGLKARTVVGIFEWERRLPQDVILDIEMSADVRTAAASDAIADALNYKEVCKAVKAHVEASEYQLVETLAESITRLIVLEFDVPRVSLVLNKKGALTDAADVGIRIERGREDYADVSQAEAS</sequence>
<proteinExistence type="inferred from homology"/>
<protein>
    <recommendedName>
        <fullName evidence="6">7,8-dihydroneopterin aldolase</fullName>
        <ecNumber evidence="6">4.1.2.25</ecNumber>
    </recommendedName>
</protein>
<feature type="domain" description="Dihydroneopterin aldolase/epimerase" evidence="7">
    <location>
        <begin position="4"/>
        <end position="114"/>
    </location>
</feature>